<dbReference type="Gene3D" id="3.40.50.360">
    <property type="match status" value="1"/>
</dbReference>
<dbReference type="Proteomes" id="UP001500902">
    <property type="component" value="Unassembled WGS sequence"/>
</dbReference>
<dbReference type="EMBL" id="BAAAZP010000003">
    <property type="protein sequence ID" value="GAA3643178.1"/>
    <property type="molecule type" value="Genomic_DNA"/>
</dbReference>
<evidence type="ECO:0000313" key="3">
    <source>
        <dbReference type="Proteomes" id="UP001500902"/>
    </source>
</evidence>
<reference evidence="3" key="1">
    <citation type="journal article" date="2019" name="Int. J. Syst. Evol. Microbiol.">
        <title>The Global Catalogue of Microorganisms (GCM) 10K type strain sequencing project: providing services to taxonomists for standard genome sequencing and annotation.</title>
        <authorList>
            <consortium name="The Broad Institute Genomics Platform"/>
            <consortium name="The Broad Institute Genome Sequencing Center for Infectious Disease"/>
            <person name="Wu L."/>
            <person name="Ma J."/>
        </authorList>
    </citation>
    <scope>NUCLEOTIDE SEQUENCE [LARGE SCALE GENOMIC DNA]</scope>
    <source>
        <strain evidence="3">JCM 16904</strain>
    </source>
</reference>
<dbReference type="PANTHER" id="PTHR30543:SF21">
    <property type="entry name" value="NAD(P)H-DEPENDENT FMN REDUCTASE LOT6"/>
    <property type="match status" value="1"/>
</dbReference>
<keyword evidence="3" id="KW-1185">Reference proteome</keyword>
<evidence type="ECO:0000259" key="1">
    <source>
        <dbReference type="Pfam" id="PF03358"/>
    </source>
</evidence>
<organism evidence="2 3">
    <name type="scientific">Nonomuraea antimicrobica</name>
    <dbReference type="NCBI Taxonomy" id="561173"/>
    <lineage>
        <taxon>Bacteria</taxon>
        <taxon>Bacillati</taxon>
        <taxon>Actinomycetota</taxon>
        <taxon>Actinomycetes</taxon>
        <taxon>Streptosporangiales</taxon>
        <taxon>Streptosporangiaceae</taxon>
        <taxon>Nonomuraea</taxon>
    </lineage>
</organism>
<dbReference type="InterPro" id="IPR029039">
    <property type="entry name" value="Flavoprotein-like_sf"/>
</dbReference>
<feature type="domain" description="NADPH-dependent FMN reductase-like" evidence="1">
    <location>
        <begin position="8"/>
        <end position="144"/>
    </location>
</feature>
<protein>
    <submittedName>
        <fullName evidence="2">NAD(P)H-dependent oxidoreductase</fullName>
    </submittedName>
</protein>
<dbReference type="PANTHER" id="PTHR30543">
    <property type="entry name" value="CHROMATE REDUCTASE"/>
    <property type="match status" value="1"/>
</dbReference>
<dbReference type="Pfam" id="PF03358">
    <property type="entry name" value="FMN_red"/>
    <property type="match status" value="1"/>
</dbReference>
<dbReference type="InterPro" id="IPR050712">
    <property type="entry name" value="NAD(P)H-dep_reductase"/>
</dbReference>
<gene>
    <name evidence="2" type="ORF">GCM10022224_001960</name>
</gene>
<dbReference type="RefSeq" id="WP_344871901.1">
    <property type="nucleotide sequence ID" value="NZ_BAAAZP010000003.1"/>
</dbReference>
<name>A0ABP7AYW8_9ACTN</name>
<evidence type="ECO:0000313" key="2">
    <source>
        <dbReference type="EMBL" id="GAA3643178.1"/>
    </source>
</evidence>
<comment type="caution">
    <text evidence="2">The sequence shown here is derived from an EMBL/GenBank/DDBJ whole genome shotgun (WGS) entry which is preliminary data.</text>
</comment>
<dbReference type="InterPro" id="IPR005025">
    <property type="entry name" value="FMN_Rdtase-like_dom"/>
</dbReference>
<sequence length="193" mass="21111">MQKPHLQIVIGSTRPGRAGEAVGDWFRDVAVKHDAFTVELLDLAVVDLPLFDEPHHPRLGRYVHEHTKRWSAKVSAGDAYVFVVPEYNRGYNAATKNALDYLCQEWRRKPVGFVGYGGVAAGARSVQGLVPVVTALGMVPMSRPVHISAIARSMTADGGFTPHQRLGDSAAELLDELAEWAVDLAMTRRAAAR</sequence>
<proteinExistence type="predicted"/>
<accession>A0ABP7AYW8</accession>
<dbReference type="SUPFAM" id="SSF52218">
    <property type="entry name" value="Flavoproteins"/>
    <property type="match status" value="1"/>
</dbReference>